<evidence type="ECO:0000256" key="2">
    <source>
        <dbReference type="PROSITE-ProRule" id="PRU00252"/>
    </source>
</evidence>
<dbReference type="AlphaFoldDB" id="A0AAV9V1Q8"/>
<dbReference type="InterPro" id="IPR011344">
    <property type="entry name" value="ssDNA-bd"/>
</dbReference>
<keyword evidence="1 2" id="KW-0238">DNA-binding</keyword>
<dbReference type="PROSITE" id="PS50935">
    <property type="entry name" value="SSB"/>
    <property type="match status" value="1"/>
</dbReference>
<dbReference type="Pfam" id="PF00436">
    <property type="entry name" value="SSB"/>
    <property type="match status" value="1"/>
</dbReference>
<gene>
    <name evidence="3" type="primary">RIM1</name>
    <name evidence="3" type="ORF">TWF696_005497</name>
</gene>
<protein>
    <submittedName>
        <fullName evidence="3">SsDNA-binding protein, mitochondrial</fullName>
    </submittedName>
</protein>
<organism evidence="3 4">
    <name type="scientific">Orbilia brochopaga</name>
    <dbReference type="NCBI Taxonomy" id="3140254"/>
    <lineage>
        <taxon>Eukaryota</taxon>
        <taxon>Fungi</taxon>
        <taxon>Dikarya</taxon>
        <taxon>Ascomycota</taxon>
        <taxon>Pezizomycotina</taxon>
        <taxon>Orbiliomycetes</taxon>
        <taxon>Orbiliales</taxon>
        <taxon>Orbiliaceae</taxon>
        <taxon>Orbilia</taxon>
    </lineage>
</organism>
<dbReference type="PANTHER" id="PTHR10302">
    <property type="entry name" value="SINGLE-STRANDED DNA-BINDING PROTEIN"/>
    <property type="match status" value="1"/>
</dbReference>
<dbReference type="NCBIfam" id="TIGR00621">
    <property type="entry name" value="ssb"/>
    <property type="match status" value="1"/>
</dbReference>
<accession>A0AAV9V1Q8</accession>
<dbReference type="PANTHER" id="PTHR10302:SF0">
    <property type="entry name" value="SINGLE-STRANDED DNA-BINDING PROTEIN, MITOCHONDRIAL"/>
    <property type="match status" value="1"/>
</dbReference>
<evidence type="ECO:0000256" key="1">
    <source>
        <dbReference type="ARBA" id="ARBA00023125"/>
    </source>
</evidence>
<proteinExistence type="predicted"/>
<dbReference type="SUPFAM" id="SSF50249">
    <property type="entry name" value="Nucleic acid-binding proteins"/>
    <property type="match status" value="1"/>
</dbReference>
<name>A0AAV9V1Q8_9PEZI</name>
<evidence type="ECO:0000313" key="3">
    <source>
        <dbReference type="EMBL" id="KAK6353534.1"/>
    </source>
</evidence>
<evidence type="ECO:0000313" key="4">
    <source>
        <dbReference type="Proteomes" id="UP001375240"/>
    </source>
</evidence>
<sequence>MSALRAIRTLPRQVRPARLFSTSTPRGDLARVTLIGRVGTEPEMSQSSNGTQMMKYTLATSSGVGEARQTQWHRILAFGEPHPAGLTKGVMLYIEGDLKTSVYDGEDGKKHTAVTIFQRYAQVIRRPQTASEGGETPTE</sequence>
<keyword evidence="4" id="KW-1185">Reference proteome</keyword>
<dbReference type="GO" id="GO:0042645">
    <property type="term" value="C:mitochondrial nucleoid"/>
    <property type="evidence" value="ECO:0007669"/>
    <property type="project" value="TreeGrafter"/>
</dbReference>
<comment type="caution">
    <text evidence="3">The sequence shown here is derived from an EMBL/GenBank/DDBJ whole genome shotgun (WGS) entry which is preliminary data.</text>
</comment>
<dbReference type="InterPro" id="IPR012340">
    <property type="entry name" value="NA-bd_OB-fold"/>
</dbReference>
<dbReference type="Gene3D" id="2.40.50.140">
    <property type="entry name" value="Nucleic acid-binding proteins"/>
    <property type="match status" value="1"/>
</dbReference>
<dbReference type="CDD" id="cd04496">
    <property type="entry name" value="SSB_OBF"/>
    <property type="match status" value="1"/>
</dbReference>
<dbReference type="GO" id="GO:0006264">
    <property type="term" value="P:mitochondrial DNA replication"/>
    <property type="evidence" value="ECO:0007669"/>
    <property type="project" value="TreeGrafter"/>
</dbReference>
<dbReference type="GO" id="GO:0003697">
    <property type="term" value="F:single-stranded DNA binding"/>
    <property type="evidence" value="ECO:0007669"/>
    <property type="project" value="InterPro"/>
</dbReference>
<dbReference type="InterPro" id="IPR000424">
    <property type="entry name" value="Primosome_PriB/ssb"/>
</dbReference>
<reference evidence="3 4" key="1">
    <citation type="submission" date="2019-10" db="EMBL/GenBank/DDBJ databases">
        <authorList>
            <person name="Palmer J.M."/>
        </authorList>
    </citation>
    <scope>NUCLEOTIDE SEQUENCE [LARGE SCALE GENOMIC DNA]</scope>
    <source>
        <strain evidence="3 4">TWF696</strain>
    </source>
</reference>
<dbReference type="EMBL" id="JAVHNQ010000003">
    <property type="protein sequence ID" value="KAK6353534.1"/>
    <property type="molecule type" value="Genomic_DNA"/>
</dbReference>
<dbReference type="Proteomes" id="UP001375240">
    <property type="component" value="Unassembled WGS sequence"/>
</dbReference>